<evidence type="ECO:0000256" key="1">
    <source>
        <dbReference type="SAM" id="MobiDB-lite"/>
    </source>
</evidence>
<dbReference type="EMBL" id="BKCP01005372">
    <property type="protein sequence ID" value="GER37437.1"/>
    <property type="molecule type" value="Genomic_DNA"/>
</dbReference>
<reference evidence="3" key="1">
    <citation type="journal article" date="2019" name="Curr. Biol.">
        <title>Genome Sequence of Striga asiatica Provides Insight into the Evolution of Plant Parasitism.</title>
        <authorList>
            <person name="Yoshida S."/>
            <person name="Kim S."/>
            <person name="Wafula E.K."/>
            <person name="Tanskanen J."/>
            <person name="Kim Y.M."/>
            <person name="Honaas L."/>
            <person name="Yang Z."/>
            <person name="Spallek T."/>
            <person name="Conn C.E."/>
            <person name="Ichihashi Y."/>
            <person name="Cheong K."/>
            <person name="Cui S."/>
            <person name="Der J.P."/>
            <person name="Gundlach H."/>
            <person name="Jiao Y."/>
            <person name="Hori C."/>
            <person name="Ishida J.K."/>
            <person name="Kasahara H."/>
            <person name="Kiba T."/>
            <person name="Kim M.S."/>
            <person name="Koo N."/>
            <person name="Laohavisit A."/>
            <person name="Lee Y.H."/>
            <person name="Lumba S."/>
            <person name="McCourt P."/>
            <person name="Mortimer J.C."/>
            <person name="Mutuku J.M."/>
            <person name="Nomura T."/>
            <person name="Sasaki-Sekimoto Y."/>
            <person name="Seto Y."/>
            <person name="Wang Y."/>
            <person name="Wakatake T."/>
            <person name="Sakakibara H."/>
            <person name="Demura T."/>
            <person name="Yamaguchi S."/>
            <person name="Yoneyama K."/>
            <person name="Manabe R.I."/>
            <person name="Nelson D.C."/>
            <person name="Schulman A.H."/>
            <person name="Timko M.P."/>
            <person name="dePamphilis C.W."/>
            <person name="Choi D."/>
            <person name="Shirasu K."/>
        </authorList>
    </citation>
    <scope>NUCLEOTIDE SEQUENCE [LARGE SCALE GENOMIC DNA]</scope>
    <source>
        <strain evidence="3">cv. UVA1</strain>
    </source>
</reference>
<dbReference type="Proteomes" id="UP000325081">
    <property type="component" value="Unassembled WGS sequence"/>
</dbReference>
<evidence type="ECO:0000313" key="3">
    <source>
        <dbReference type="Proteomes" id="UP000325081"/>
    </source>
</evidence>
<gene>
    <name evidence="2" type="ORF">STAS_13844</name>
</gene>
<evidence type="ECO:0000313" key="2">
    <source>
        <dbReference type="EMBL" id="GER37437.1"/>
    </source>
</evidence>
<proteinExistence type="predicted"/>
<keyword evidence="2" id="KW-0238">DNA-binding</keyword>
<sequence length="164" mass="17932">MADKPTKHKIKSKKHKHQHPDDPASAKSTAELSFKPSSDVKPRSGYGDFRVRIGGAEGGRETTVAGGDAASRGELEADLGDGELRDGTVQVTEEMVRIVVYAVRRIGLSRQVLLSKGRVPVQQTPPFLDCSRSSDLSDTTASDYKITATVVYTRFDCSIRYSFK</sequence>
<dbReference type="AlphaFoldDB" id="A0A5A7PZ94"/>
<feature type="compositionally biased region" description="Basic residues" evidence="1">
    <location>
        <begin position="1"/>
        <end position="18"/>
    </location>
</feature>
<name>A0A5A7PZ94_STRAF</name>
<feature type="region of interest" description="Disordered" evidence="1">
    <location>
        <begin position="1"/>
        <end position="76"/>
    </location>
</feature>
<comment type="caution">
    <text evidence="2">The sequence shown here is derived from an EMBL/GenBank/DDBJ whole genome shotgun (WGS) entry which is preliminary data.</text>
</comment>
<protein>
    <submittedName>
        <fullName evidence="2">Basic helix-loop-helix (BHLH) DNA-bindingsuperfamily protein</fullName>
    </submittedName>
</protein>
<keyword evidence="3" id="KW-1185">Reference proteome</keyword>
<dbReference type="GO" id="GO:0003677">
    <property type="term" value="F:DNA binding"/>
    <property type="evidence" value="ECO:0007669"/>
    <property type="project" value="UniProtKB-KW"/>
</dbReference>
<accession>A0A5A7PZ94</accession>
<organism evidence="2 3">
    <name type="scientific">Striga asiatica</name>
    <name type="common">Asiatic witchweed</name>
    <name type="synonym">Buchnera asiatica</name>
    <dbReference type="NCBI Taxonomy" id="4170"/>
    <lineage>
        <taxon>Eukaryota</taxon>
        <taxon>Viridiplantae</taxon>
        <taxon>Streptophyta</taxon>
        <taxon>Embryophyta</taxon>
        <taxon>Tracheophyta</taxon>
        <taxon>Spermatophyta</taxon>
        <taxon>Magnoliopsida</taxon>
        <taxon>eudicotyledons</taxon>
        <taxon>Gunneridae</taxon>
        <taxon>Pentapetalae</taxon>
        <taxon>asterids</taxon>
        <taxon>lamiids</taxon>
        <taxon>Lamiales</taxon>
        <taxon>Orobanchaceae</taxon>
        <taxon>Buchnereae</taxon>
        <taxon>Striga</taxon>
    </lineage>
</organism>